<dbReference type="PANTHER" id="PTHR40088">
    <property type="entry name" value="PECTATE LYASE (EUROFUNG)"/>
    <property type="match status" value="1"/>
</dbReference>
<dbReference type="GO" id="GO:0005576">
    <property type="term" value="C:extracellular region"/>
    <property type="evidence" value="ECO:0007669"/>
    <property type="project" value="UniProtKB-SubCell"/>
</dbReference>
<dbReference type="InterPro" id="IPR003305">
    <property type="entry name" value="CenC_carb-bd"/>
</dbReference>
<dbReference type="Gene3D" id="2.60.120.260">
    <property type="entry name" value="Galactose-binding domain-like"/>
    <property type="match status" value="1"/>
</dbReference>
<evidence type="ECO:0000313" key="8">
    <source>
        <dbReference type="Proteomes" id="UP000366872"/>
    </source>
</evidence>
<dbReference type="RefSeq" id="WP_136080724.1">
    <property type="nucleotide sequence ID" value="NZ_CAAHFG010000002.1"/>
</dbReference>
<protein>
    <submittedName>
        <fullName evidence="7">Keratan-sulfate endo-1,4-beta-galactosidase</fullName>
    </submittedName>
</protein>
<dbReference type="InterPro" id="IPR006626">
    <property type="entry name" value="PbH1"/>
</dbReference>
<organism evidence="7 8">
    <name type="scientific">Pontiella desulfatans</name>
    <dbReference type="NCBI Taxonomy" id="2750659"/>
    <lineage>
        <taxon>Bacteria</taxon>
        <taxon>Pseudomonadati</taxon>
        <taxon>Kiritimatiellota</taxon>
        <taxon>Kiritimatiellia</taxon>
        <taxon>Kiritimatiellales</taxon>
        <taxon>Pontiellaceae</taxon>
        <taxon>Pontiella</taxon>
    </lineage>
</organism>
<dbReference type="InterPro" id="IPR011050">
    <property type="entry name" value="Pectin_lyase_fold/virulence"/>
</dbReference>
<dbReference type="PROSITE" id="PS51257">
    <property type="entry name" value="PROKAR_LIPOPROTEIN"/>
    <property type="match status" value="1"/>
</dbReference>
<keyword evidence="4" id="KW-0378">Hydrolase</keyword>
<evidence type="ECO:0000256" key="4">
    <source>
        <dbReference type="ARBA" id="ARBA00022801"/>
    </source>
</evidence>
<proteinExistence type="predicted"/>
<dbReference type="PANTHER" id="PTHR40088:SF2">
    <property type="entry name" value="SECRETED SUGAR HYDROLASE"/>
    <property type="match status" value="1"/>
</dbReference>
<reference evidence="7 8" key="1">
    <citation type="submission" date="2019-04" db="EMBL/GenBank/DDBJ databases">
        <authorList>
            <person name="Van Vliet M D."/>
        </authorList>
    </citation>
    <scope>NUCLEOTIDE SEQUENCE [LARGE SCALE GENOMIC DNA]</scope>
    <source>
        <strain evidence="7 8">F1</strain>
    </source>
</reference>
<feature type="domain" description="CBM-cenC" evidence="5">
    <location>
        <begin position="1006"/>
        <end position="1146"/>
    </location>
</feature>
<dbReference type="GO" id="GO:0016798">
    <property type="term" value="F:hydrolase activity, acting on glycosyl bonds"/>
    <property type="evidence" value="ECO:0007669"/>
    <property type="project" value="InterPro"/>
</dbReference>
<evidence type="ECO:0000259" key="6">
    <source>
        <dbReference type="Pfam" id="PF13229"/>
    </source>
</evidence>
<evidence type="ECO:0000256" key="2">
    <source>
        <dbReference type="ARBA" id="ARBA00022525"/>
    </source>
</evidence>
<dbReference type="Gene3D" id="2.160.20.10">
    <property type="entry name" value="Single-stranded right-handed beta-helix, Pectin lyase-like"/>
    <property type="match status" value="2"/>
</dbReference>
<dbReference type="EMBL" id="CAAHFG010000002">
    <property type="protein sequence ID" value="VGO15128.1"/>
    <property type="molecule type" value="Genomic_DNA"/>
</dbReference>
<dbReference type="Proteomes" id="UP000366872">
    <property type="component" value="Unassembled WGS sequence"/>
</dbReference>
<dbReference type="InterPro" id="IPR052052">
    <property type="entry name" value="Polysaccharide_Lyase_9"/>
</dbReference>
<accession>A0A6C2U4Y7</accession>
<comment type="subcellular location">
    <subcellularLocation>
        <location evidence="1">Secreted</location>
    </subcellularLocation>
</comment>
<sequence>MMKARRSGISAAFILAVACLPVFGAVYYVSPTGDDNNFGTITEPWRTIQNAADWMVAGDTCMIRGGTYRETVIPASSGTAGNPITYAAYNGETVIIHGCEPVLGPWTLGVAGDQPLDIDENFDGALPTAGWNYAAGTGVVVANNGPESAFTAHPGGGSLALDLTATQMPKVYKTINVNGTASTQPLHMEFDMNSTVGGPEQTFQLYGADGQGILFTVKSGTVKYDDGSGRVTIGSVSLNQWYHYHFVVSPETNGVNDTMDVTITDTNGTAVVTATNLPFRNDISSYDELRWLHNVAAPQNGGNFYVDNVRVWTPDVVVPQILADYGFDSGTGAADAADPNLTAGDVTKSTGSFVTTDNTNKLSSDGLPQWKKYGAAATLDFTLTPDADFRASCRALSFEIQMDAGAADGSKNRKMELTSSATGTNILYAVYNTHYAADLGVTGEQALGSGFETKTVDLSGWSELKSATNPVTFTFTFSGPGADDLNMRLDAIKLEGPVDQVNVYAAEVEMALGHENQIFVNGSHMAWEARWPNVGTDSLDGLLEFQMATMESGTTSNSIVDSSIPDYDWTGGQAWVSSYKRWSAWSGEITGFGSGEISLVNNADSKGNMICKEDGKFYLFGVRDALDSANEWYYDGTYLHLWAPGGGVPTGVEVKKRLYGFDLSGRDFIRLEGLDFFATGINTSGESDALEFDRLTLKHIYHSNNAEKGANSQSSTGLLLYGTNHRLENSEIAYSSGTGVYLGGSGHWIVNNYIHDHDYIGSYASPLVLKGSDFVISHNTISRAGRQCINLGEMYGSLIQYNDVSYAGYLTWDLGLVYGNSIAGGDAEVRYNWFHHNLATGHGNGIYYDHNCKNILTHHNAVWGVSKKAIAHNQYANYLLYFNNTGSTSGDTAIGSAWNAGQQRDLHGCRYINNVFNAGTDFDGNGYTFENNFINYSQIISNRYLTPATAPVDAAVPLEGITDSWEGAGPDAGAYEIGGTDWTPGHDFASPPLMIDTTRSLVKHRNMLINGSFEAGTLTPWQSMGGAASLLNENNKSQWVADGNTLGGAYSVELGEGACGVSQVITNLEPYTEYEFMGKFRVEPGESAYLGVRNHGNAETNGTVITDTVTGAVPIRADATPYEWEQTTLTFTTGPTNTSAEVYAWKNSTGSGGVYFEDAGVQFVQTLETIIVDEDFAGGLGDWAVTDDVATNSSAQSPFSNGGADTVGALFMDDTNTLSRIERNFSVADSAPLYIQFDYRYTGAVANPGFQLKQGSTVGINVHLTSGIGKVQYKDGATWMTLGTAPHPDTWYRFTLSILPAETADDRFDMRIQGLDYGSIDITHTNLGFQNDLTDFGTLRFHYNTGDANVGGTYHIDNVLVTRSPVNLNFDVLPEEVPFETFISDHGLSGDPIADFDSDGLLDYGEYVFGGNPTNGWVDAQNPEFDAADGDYIFSLIGDSNVVAYVVSSTNLLDGAWETNETVSVTANDGMMKSYTNHNGTSEPQRFIKLELEMP</sequence>
<dbReference type="Pfam" id="PF02018">
    <property type="entry name" value="CBM_4_9"/>
    <property type="match status" value="1"/>
</dbReference>
<evidence type="ECO:0000259" key="5">
    <source>
        <dbReference type="Pfam" id="PF02018"/>
    </source>
</evidence>
<keyword evidence="8" id="KW-1185">Reference proteome</keyword>
<dbReference type="GO" id="GO:0016837">
    <property type="term" value="F:carbon-oxygen lyase activity, acting on polysaccharides"/>
    <property type="evidence" value="ECO:0007669"/>
    <property type="project" value="TreeGrafter"/>
</dbReference>
<dbReference type="Pfam" id="PF13229">
    <property type="entry name" value="Beta_helix"/>
    <property type="match status" value="1"/>
</dbReference>
<evidence type="ECO:0000256" key="1">
    <source>
        <dbReference type="ARBA" id="ARBA00004613"/>
    </source>
</evidence>
<evidence type="ECO:0000313" key="7">
    <source>
        <dbReference type="EMBL" id="VGO15128.1"/>
    </source>
</evidence>
<dbReference type="SMART" id="SM00710">
    <property type="entry name" value="PbH1"/>
    <property type="match status" value="3"/>
</dbReference>
<feature type="domain" description="Right handed beta helix" evidence="6">
    <location>
        <begin position="717"/>
        <end position="883"/>
    </location>
</feature>
<dbReference type="InterPro" id="IPR039448">
    <property type="entry name" value="Beta_helix"/>
</dbReference>
<gene>
    <name evidence="7" type="ORF">PDESU_03709</name>
</gene>
<keyword evidence="3" id="KW-0732">Signal</keyword>
<keyword evidence="2" id="KW-0964">Secreted</keyword>
<dbReference type="SUPFAM" id="SSF51126">
    <property type="entry name" value="Pectin lyase-like"/>
    <property type="match status" value="1"/>
</dbReference>
<name>A0A6C2U4Y7_PONDE</name>
<evidence type="ECO:0000256" key="3">
    <source>
        <dbReference type="ARBA" id="ARBA00022729"/>
    </source>
</evidence>
<dbReference type="InterPro" id="IPR012334">
    <property type="entry name" value="Pectin_lyas_fold"/>
</dbReference>